<accession>Q5BGI9</accession>
<dbReference type="GeneID" id="2876121"/>
<evidence type="ECO:0000313" key="2">
    <source>
        <dbReference type="EMBL" id="CBF89687.1"/>
    </source>
</evidence>
<keyword evidence="3" id="KW-1185">Reference proteome</keyword>
<dbReference type="KEGG" id="ani:ANIA_00341"/>
<dbReference type="EMBL" id="BN001308">
    <property type="protein sequence ID" value="CBF89687.1"/>
    <property type="molecule type" value="Genomic_DNA"/>
</dbReference>
<dbReference type="HOGENOM" id="CLU_1660733_0_0_1"/>
<protein>
    <submittedName>
        <fullName evidence="2">Uncharacterized protein</fullName>
    </submittedName>
</protein>
<evidence type="ECO:0000313" key="3">
    <source>
        <dbReference type="Proteomes" id="UP000000560"/>
    </source>
</evidence>
<dbReference type="Proteomes" id="UP000000560">
    <property type="component" value="Chromosome VIII"/>
</dbReference>
<dbReference type="AlphaFoldDB" id="Q5BGI9"/>
<feature type="compositionally biased region" description="Polar residues" evidence="1">
    <location>
        <begin position="30"/>
        <end position="41"/>
    </location>
</feature>
<proteinExistence type="predicted"/>
<reference evidence="3" key="2">
    <citation type="journal article" date="2009" name="Fungal Genet. Biol.">
        <title>The 2008 update of the Aspergillus nidulans genome annotation: a community effort.</title>
        <authorList>
            <person name="Wortman J.R."/>
            <person name="Gilsenan J.M."/>
            <person name="Joardar V."/>
            <person name="Deegan J."/>
            <person name="Clutterbuck J."/>
            <person name="Andersen M.R."/>
            <person name="Archer D."/>
            <person name="Bencina M."/>
            <person name="Braus G."/>
            <person name="Coutinho P."/>
            <person name="von Dohren H."/>
            <person name="Doonan J."/>
            <person name="Driessen A.J."/>
            <person name="Durek P."/>
            <person name="Espeso E."/>
            <person name="Fekete E."/>
            <person name="Flipphi M."/>
            <person name="Estrada C.G."/>
            <person name="Geysens S."/>
            <person name="Goldman G."/>
            <person name="de Groot P.W."/>
            <person name="Hansen K."/>
            <person name="Harris S.D."/>
            <person name="Heinekamp T."/>
            <person name="Helmstaedt K."/>
            <person name="Henrissat B."/>
            <person name="Hofmann G."/>
            <person name="Homan T."/>
            <person name="Horio T."/>
            <person name="Horiuchi H."/>
            <person name="James S."/>
            <person name="Jones M."/>
            <person name="Karaffa L."/>
            <person name="Karanyi Z."/>
            <person name="Kato M."/>
            <person name="Keller N."/>
            <person name="Kelly D.E."/>
            <person name="Kiel J.A."/>
            <person name="Kim J.M."/>
            <person name="van der Klei I.J."/>
            <person name="Klis F.M."/>
            <person name="Kovalchuk A."/>
            <person name="Krasevec N."/>
            <person name="Kubicek C.P."/>
            <person name="Liu B."/>
            <person name="Maccabe A."/>
            <person name="Meyer V."/>
            <person name="Mirabito P."/>
            <person name="Miskei M."/>
            <person name="Mos M."/>
            <person name="Mullins J."/>
            <person name="Nelson D.R."/>
            <person name="Nielsen J."/>
            <person name="Oakley B.R."/>
            <person name="Osmani S.A."/>
            <person name="Pakula T."/>
            <person name="Paszewski A."/>
            <person name="Paulsen I."/>
            <person name="Pilsyk S."/>
            <person name="Pocsi I."/>
            <person name="Punt P.J."/>
            <person name="Ram A.F."/>
            <person name="Ren Q."/>
            <person name="Robellet X."/>
            <person name="Robson G."/>
            <person name="Seiboth B."/>
            <person name="van Solingen P."/>
            <person name="Specht T."/>
            <person name="Sun J."/>
            <person name="Taheri-Talesh N."/>
            <person name="Takeshita N."/>
            <person name="Ussery D."/>
            <person name="vanKuyk P.A."/>
            <person name="Visser H."/>
            <person name="van de Vondervoort P.J."/>
            <person name="de Vries R.P."/>
            <person name="Walton J."/>
            <person name="Xiang X."/>
            <person name="Xiong Y."/>
            <person name="Zeng A.P."/>
            <person name="Brandt B.W."/>
            <person name="Cornell M.J."/>
            <person name="van den Hondel C.A."/>
            <person name="Visser J."/>
            <person name="Oliver S.G."/>
            <person name="Turner G."/>
        </authorList>
    </citation>
    <scope>GENOME REANNOTATION</scope>
    <source>
        <strain evidence="3">FGSC A4 / ATCC 38163 / CBS 112.46 / NRRL 194 / M139</strain>
    </source>
</reference>
<dbReference type="InParanoid" id="Q5BGI9"/>
<dbReference type="RefSeq" id="XP_657945.1">
    <property type="nucleotide sequence ID" value="XM_652853.1"/>
</dbReference>
<gene>
    <name evidence="2" type="ORF">ANIA_00341</name>
</gene>
<sequence length="159" mass="16925">MSLSNDDHVVLLLSSIRLELMSILRVRLTSPPSHNNATSPLQEPPHREGKAIAGDNGAPAGTGPSEVNQGQTQTQNQNQTASGAAKKGRKRKEPAPKEDGNGDEPAPKRKRGRPPKAKAPTEIAAEEGEDGTSKEETDQASNTHRAFGGDETMDEDEEA</sequence>
<accession>C8VTZ8</accession>
<reference evidence="3" key="1">
    <citation type="journal article" date="2005" name="Nature">
        <title>Sequencing of Aspergillus nidulans and comparative analysis with A. fumigatus and A. oryzae.</title>
        <authorList>
            <person name="Galagan J.E."/>
            <person name="Calvo S.E."/>
            <person name="Cuomo C."/>
            <person name="Ma L.J."/>
            <person name="Wortman J.R."/>
            <person name="Batzoglou S."/>
            <person name="Lee S.I."/>
            <person name="Basturkmen M."/>
            <person name="Spevak C.C."/>
            <person name="Clutterbuck J."/>
            <person name="Kapitonov V."/>
            <person name="Jurka J."/>
            <person name="Scazzocchio C."/>
            <person name="Farman M."/>
            <person name="Butler J."/>
            <person name="Purcell S."/>
            <person name="Harris S."/>
            <person name="Braus G.H."/>
            <person name="Draht O."/>
            <person name="Busch S."/>
            <person name="D'Enfert C."/>
            <person name="Bouchier C."/>
            <person name="Goldman G.H."/>
            <person name="Bell-Pedersen D."/>
            <person name="Griffiths-Jones S."/>
            <person name="Doonan J.H."/>
            <person name="Yu J."/>
            <person name="Vienken K."/>
            <person name="Pain A."/>
            <person name="Freitag M."/>
            <person name="Selker E.U."/>
            <person name="Archer D.B."/>
            <person name="Penalva M.A."/>
            <person name="Oakley B.R."/>
            <person name="Momany M."/>
            <person name="Tanaka T."/>
            <person name="Kumagai T."/>
            <person name="Asai K."/>
            <person name="Machida M."/>
            <person name="Nierman W.C."/>
            <person name="Denning D.W."/>
            <person name="Caddick M."/>
            <person name="Hynes M."/>
            <person name="Paoletti M."/>
            <person name="Fischer R."/>
            <person name="Miller B."/>
            <person name="Dyer P."/>
            <person name="Sachs M.S."/>
            <person name="Osmani S.A."/>
            <person name="Birren B.W."/>
        </authorList>
    </citation>
    <scope>NUCLEOTIDE SEQUENCE [LARGE SCALE GENOMIC DNA]</scope>
    <source>
        <strain evidence="3">FGSC A4 / ATCC 38163 / CBS 112.46 / NRRL 194 / M139</strain>
    </source>
</reference>
<feature type="region of interest" description="Disordered" evidence="1">
    <location>
        <begin position="30"/>
        <end position="159"/>
    </location>
</feature>
<dbReference type="VEuPathDB" id="FungiDB:AN0341"/>
<evidence type="ECO:0000256" key="1">
    <source>
        <dbReference type="SAM" id="MobiDB-lite"/>
    </source>
</evidence>
<organism evidence="2 3">
    <name type="scientific">Emericella nidulans (strain FGSC A4 / ATCC 38163 / CBS 112.46 / NRRL 194 / M139)</name>
    <name type="common">Aspergillus nidulans</name>
    <dbReference type="NCBI Taxonomy" id="227321"/>
    <lineage>
        <taxon>Eukaryota</taxon>
        <taxon>Fungi</taxon>
        <taxon>Dikarya</taxon>
        <taxon>Ascomycota</taxon>
        <taxon>Pezizomycotina</taxon>
        <taxon>Eurotiomycetes</taxon>
        <taxon>Eurotiomycetidae</taxon>
        <taxon>Eurotiales</taxon>
        <taxon>Aspergillaceae</taxon>
        <taxon>Aspergillus</taxon>
        <taxon>Aspergillus subgen. Nidulantes</taxon>
    </lineage>
</organism>
<name>Q5BGI9_EMENI</name>
<feature type="compositionally biased region" description="Low complexity" evidence="1">
    <location>
        <begin position="68"/>
        <end position="85"/>
    </location>
</feature>